<dbReference type="Pfam" id="PF01957">
    <property type="entry name" value="NfeD"/>
    <property type="match status" value="1"/>
</dbReference>
<dbReference type="InterPro" id="IPR029045">
    <property type="entry name" value="ClpP/crotonase-like_dom_sf"/>
</dbReference>
<gene>
    <name evidence="10" type="ORF">IAB00_05510</name>
</gene>
<dbReference type="InterPro" id="IPR056739">
    <property type="entry name" value="NfeD_membrane"/>
</dbReference>
<keyword evidence="2 5" id="KW-0812">Transmembrane</keyword>
<dbReference type="InterPro" id="IPR012340">
    <property type="entry name" value="NA-bd_OB-fold"/>
</dbReference>
<feature type="transmembrane region" description="Helical" evidence="5">
    <location>
        <begin position="281"/>
        <end position="299"/>
    </location>
</feature>
<dbReference type="CDD" id="cd07021">
    <property type="entry name" value="Clp_protease_NfeD_like"/>
    <property type="match status" value="1"/>
</dbReference>
<evidence type="ECO:0000259" key="8">
    <source>
        <dbReference type="Pfam" id="PF24961"/>
    </source>
</evidence>
<evidence type="ECO:0000256" key="1">
    <source>
        <dbReference type="ARBA" id="ARBA00004141"/>
    </source>
</evidence>
<evidence type="ECO:0000256" key="6">
    <source>
        <dbReference type="SAM" id="SignalP"/>
    </source>
</evidence>
<feature type="signal peptide" evidence="6">
    <location>
        <begin position="1"/>
        <end position="31"/>
    </location>
</feature>
<keyword evidence="4 5" id="KW-0472">Membrane</keyword>
<evidence type="ECO:0000256" key="3">
    <source>
        <dbReference type="ARBA" id="ARBA00022989"/>
    </source>
</evidence>
<evidence type="ECO:0000256" key="2">
    <source>
        <dbReference type="ARBA" id="ARBA00022692"/>
    </source>
</evidence>
<organism evidence="10 11">
    <name type="scientific">Candidatus Avidehalobacter gallistercoris</name>
    <dbReference type="NCBI Taxonomy" id="2840694"/>
    <lineage>
        <taxon>Bacteria</taxon>
        <taxon>Bacillati</taxon>
        <taxon>Bacillota</taxon>
        <taxon>Clostridia</taxon>
        <taxon>Eubacteriales</taxon>
        <taxon>Peptococcaceae</taxon>
        <taxon>Peptococcaceae incertae sedis</taxon>
        <taxon>Candidatus Avidehalobacter</taxon>
    </lineage>
</organism>
<dbReference type="Pfam" id="PF25145">
    <property type="entry name" value="NfeD1b_N"/>
    <property type="match status" value="1"/>
</dbReference>
<evidence type="ECO:0000313" key="11">
    <source>
        <dbReference type="Proteomes" id="UP000824124"/>
    </source>
</evidence>
<feature type="chain" id="PRO_5039434742" evidence="6">
    <location>
        <begin position="32"/>
        <end position="442"/>
    </location>
</feature>
<protein>
    <submittedName>
        <fullName evidence="10">Nodulation protein NfeD</fullName>
    </submittedName>
</protein>
<evidence type="ECO:0000259" key="9">
    <source>
        <dbReference type="Pfam" id="PF25145"/>
    </source>
</evidence>
<feature type="transmembrane region" description="Helical" evidence="5">
    <location>
        <begin position="306"/>
        <end position="326"/>
    </location>
</feature>
<dbReference type="PANTHER" id="PTHR33507">
    <property type="entry name" value="INNER MEMBRANE PROTEIN YBBJ"/>
    <property type="match status" value="1"/>
</dbReference>
<reference evidence="10" key="1">
    <citation type="submission" date="2020-10" db="EMBL/GenBank/DDBJ databases">
        <authorList>
            <person name="Gilroy R."/>
        </authorList>
    </citation>
    <scope>NUCLEOTIDE SEQUENCE</scope>
    <source>
        <strain evidence="10">2830</strain>
    </source>
</reference>
<evidence type="ECO:0000313" key="10">
    <source>
        <dbReference type="EMBL" id="HIU10679.1"/>
    </source>
</evidence>
<dbReference type="SUPFAM" id="SSF52096">
    <property type="entry name" value="ClpP/crotonase"/>
    <property type="match status" value="1"/>
</dbReference>
<dbReference type="PANTHER" id="PTHR33507:SF3">
    <property type="entry name" value="INNER MEMBRANE PROTEIN YBBJ"/>
    <property type="match status" value="1"/>
</dbReference>
<dbReference type="InterPro" id="IPR002810">
    <property type="entry name" value="NfeD-like_C"/>
</dbReference>
<feature type="transmembrane region" description="Helical" evidence="5">
    <location>
        <begin position="258"/>
        <end position="275"/>
    </location>
</feature>
<feature type="domain" description="NfeD-like C-terminal" evidence="7">
    <location>
        <begin position="383"/>
        <end position="438"/>
    </location>
</feature>
<keyword evidence="6" id="KW-0732">Signal</keyword>
<keyword evidence="3 5" id="KW-1133">Transmembrane helix</keyword>
<feature type="domain" description="NfeD integral membrane" evidence="8">
    <location>
        <begin position="237"/>
        <end position="349"/>
    </location>
</feature>
<evidence type="ECO:0000256" key="5">
    <source>
        <dbReference type="SAM" id="Phobius"/>
    </source>
</evidence>
<dbReference type="Gene3D" id="3.90.226.10">
    <property type="entry name" value="2-enoyl-CoA Hydratase, Chain A, domain 1"/>
    <property type="match status" value="1"/>
</dbReference>
<feature type="transmembrane region" description="Helical" evidence="5">
    <location>
        <begin position="332"/>
        <end position="351"/>
    </location>
</feature>
<accession>A0A9D1KYT4</accession>
<dbReference type="Pfam" id="PF24961">
    <property type="entry name" value="NfeD_membrane"/>
    <property type="match status" value="1"/>
</dbReference>
<dbReference type="Proteomes" id="UP000824124">
    <property type="component" value="Unassembled WGS sequence"/>
</dbReference>
<name>A0A9D1KYT4_9FIRM</name>
<evidence type="ECO:0000256" key="4">
    <source>
        <dbReference type="ARBA" id="ARBA00023136"/>
    </source>
</evidence>
<dbReference type="Gene3D" id="2.40.50.140">
    <property type="entry name" value="Nucleic acid-binding proteins"/>
    <property type="match status" value="1"/>
</dbReference>
<dbReference type="GO" id="GO:0005886">
    <property type="term" value="C:plasma membrane"/>
    <property type="evidence" value="ECO:0007669"/>
    <property type="project" value="TreeGrafter"/>
</dbReference>
<dbReference type="InterPro" id="IPR052165">
    <property type="entry name" value="Membrane_assoc_protease"/>
</dbReference>
<reference evidence="10" key="2">
    <citation type="journal article" date="2021" name="PeerJ">
        <title>Extensive microbial diversity within the chicken gut microbiome revealed by metagenomics and culture.</title>
        <authorList>
            <person name="Gilroy R."/>
            <person name="Ravi A."/>
            <person name="Getino M."/>
            <person name="Pursley I."/>
            <person name="Horton D.L."/>
            <person name="Alikhan N.F."/>
            <person name="Baker D."/>
            <person name="Gharbi K."/>
            <person name="Hall N."/>
            <person name="Watson M."/>
            <person name="Adriaenssens E.M."/>
            <person name="Foster-Nyarko E."/>
            <person name="Jarju S."/>
            <person name="Secka A."/>
            <person name="Antonio M."/>
            <person name="Oren A."/>
            <person name="Chaudhuri R.R."/>
            <person name="La Ragione R."/>
            <person name="Hildebrand F."/>
            <person name="Pallen M.J."/>
        </authorList>
    </citation>
    <scope>NUCLEOTIDE SEQUENCE</scope>
    <source>
        <strain evidence="10">2830</strain>
    </source>
</reference>
<dbReference type="AlphaFoldDB" id="A0A9D1KYT4"/>
<dbReference type="InterPro" id="IPR056738">
    <property type="entry name" value="NfeD1b_N"/>
</dbReference>
<sequence length="442" mass="46131">MLNRAKQIKARLGLITCLMLAFLLAAAPAYAAGNVYRVELDGEISEYMVNYMERAYGEAEAAGASAVLLDLDTYGGYVASAVSIKQIIMDSSVPTYCYINDKAISAGSLIALSCDKILMKNGGSIGAAEPRSGEEKADEKVVSFWTAQLMGAAEAHGRDSQLAAAMSDSTVVIEGLSEAGKLLTLTSEQALEYGMADFMVNSDGEALAVLDIDKAALVEVDYSFQEQASRLLSNSIVATLLLTVGIGSLVLEVLFAGVGIFAAIGVTALALYFIGALLVSYTAWIAIALAVAGLVLLIMEIFVIPGFGVCGVLGIGSIIGAVICVAPSFSVAMLQLGIALVVAVLLVFINLKCGRTRRVWSRLILQEATSTAGGYVSPPPAINQLVGKSGVALTDLRPSGAALIEGKRTDVLTEGRFVKRGTAVSVIRVEGSGVVVQPLEDE</sequence>
<dbReference type="EMBL" id="DVMH01000028">
    <property type="protein sequence ID" value="HIU10679.1"/>
    <property type="molecule type" value="Genomic_DNA"/>
</dbReference>
<feature type="domain" description="NfeD1b N-terminal" evidence="9">
    <location>
        <begin position="34"/>
        <end position="219"/>
    </location>
</feature>
<comment type="subcellular location">
    <subcellularLocation>
        <location evidence="1">Membrane</location>
        <topology evidence="1">Multi-pass membrane protein</topology>
    </subcellularLocation>
</comment>
<proteinExistence type="predicted"/>
<evidence type="ECO:0000259" key="7">
    <source>
        <dbReference type="Pfam" id="PF01957"/>
    </source>
</evidence>
<comment type="caution">
    <text evidence="10">The sequence shown here is derived from an EMBL/GenBank/DDBJ whole genome shotgun (WGS) entry which is preliminary data.</text>
</comment>
<feature type="transmembrane region" description="Helical" evidence="5">
    <location>
        <begin position="231"/>
        <end position="251"/>
    </location>
</feature>